<reference evidence="8 9" key="1">
    <citation type="journal article" date="2019" name="Anaerobe">
        <title>Detection of Robinsoniella peoriensis in multiple bone samples of a trauma patient.</title>
        <authorList>
            <person name="Schrottner P."/>
            <person name="Hartwich K."/>
            <person name="Bunk B."/>
            <person name="Schober I."/>
            <person name="Helbig S."/>
            <person name="Rudolph W.W."/>
            <person name="Gunzer F."/>
        </authorList>
    </citation>
    <scope>NUCLEOTIDE SEQUENCE [LARGE SCALE GENOMIC DNA]</scope>
    <source>
        <strain evidence="8 9">DSM 106044</strain>
    </source>
</reference>
<feature type="transmembrane region" description="Helical" evidence="7">
    <location>
        <begin position="172"/>
        <end position="196"/>
    </location>
</feature>
<dbReference type="GO" id="GO:0015293">
    <property type="term" value="F:symporter activity"/>
    <property type="evidence" value="ECO:0007669"/>
    <property type="project" value="UniProtKB-KW"/>
</dbReference>
<feature type="transmembrane region" description="Helical" evidence="7">
    <location>
        <begin position="444"/>
        <end position="466"/>
    </location>
</feature>
<keyword evidence="5 7" id="KW-1133">Transmembrane helix</keyword>
<evidence type="ECO:0000256" key="6">
    <source>
        <dbReference type="ARBA" id="ARBA00023136"/>
    </source>
</evidence>
<feature type="transmembrane region" description="Helical" evidence="7">
    <location>
        <begin position="334"/>
        <end position="359"/>
    </location>
</feature>
<keyword evidence="4 7" id="KW-0812">Transmembrane</keyword>
<dbReference type="InterPro" id="IPR001991">
    <property type="entry name" value="Na-dicarboxylate_symporter"/>
</dbReference>
<accession>A0A4U8QAN3</accession>
<evidence type="ECO:0000256" key="5">
    <source>
        <dbReference type="ARBA" id="ARBA00022989"/>
    </source>
</evidence>
<comment type="subcellular location">
    <subcellularLocation>
        <location evidence="1">Cell membrane</location>
        <topology evidence="1">Multi-pass membrane protein</topology>
    </subcellularLocation>
</comment>
<keyword evidence="2" id="KW-0813">Transport</keyword>
<dbReference type="PRINTS" id="PR00173">
    <property type="entry name" value="EDTRNSPORT"/>
</dbReference>
<dbReference type="InterPro" id="IPR036458">
    <property type="entry name" value="Na:dicarbo_symporter_sf"/>
</dbReference>
<comment type="caution">
    <text evidence="8">The sequence shown here is derived from an EMBL/GenBank/DDBJ whole genome shotgun (WGS) entry which is preliminary data.</text>
</comment>
<organism evidence="8 9">
    <name type="scientific">Robinsoniella peoriensis</name>
    <dbReference type="NCBI Taxonomy" id="180332"/>
    <lineage>
        <taxon>Bacteria</taxon>
        <taxon>Bacillati</taxon>
        <taxon>Bacillota</taxon>
        <taxon>Clostridia</taxon>
        <taxon>Lachnospirales</taxon>
        <taxon>Lachnospiraceae</taxon>
        <taxon>Robinsoniella</taxon>
    </lineage>
</organism>
<dbReference type="Pfam" id="PF00375">
    <property type="entry name" value="SDF"/>
    <property type="match status" value="1"/>
</dbReference>
<keyword evidence="9" id="KW-1185">Reference proteome</keyword>
<gene>
    <name evidence="8" type="primary">dctA</name>
    <name evidence="8" type="ORF">DSM106044_01098</name>
</gene>
<evidence type="ECO:0000313" key="9">
    <source>
        <dbReference type="Proteomes" id="UP000306509"/>
    </source>
</evidence>
<proteinExistence type="predicted"/>
<dbReference type="SUPFAM" id="SSF118215">
    <property type="entry name" value="Proton glutamate symport protein"/>
    <property type="match status" value="1"/>
</dbReference>
<keyword evidence="6 7" id="KW-0472">Membrane</keyword>
<sequence length="535" mass="57699">MLITKKFILSEQNADMVADLIEETLQQLSAAPEEILKIRLSLEKALDSWMEKGLAPNSGELIIQTRLKKIQITLKVQGKEANPYEQNDDDQFGDAFFSQPFLAAIGSGCGYVYSKGMNIVSVSIKHKASNPFLPIAIAIILALAAGVVTHYLPIEASDFLLNQAAIPLFDTFAGILTTVVCPMLFFAVVWGIYHIGAPNRLGSVGKKVLQHFSAILITMTILGGIAAALFTKVHFPSTGADGIQAESIFQLLLDAIPENVIDPFQTGNAIQIIVLAILVGMAMVLLQHRISIAGQLVEQCNAISQSILGFISAVSPAFVFLSIYRLIVGNYIPLLLYMLQMAGVYLLCMAIVFLLYLVSVKVKEGISPIRILKKIMPSSFLALVNASSSAAYSDMRNNCDKKLGIDHRLSKFTISFGSVVFKPATVVHLILLTVFAAQAFEIKITIAMLVITMIVSFTLAAAAPSIPGGFLAGYAVLFIQAGIPAEALGLAVIADIVMNALNAAINVIILQFEVLHCAKRSDLLNTEVLNDNTLS</sequence>
<feature type="transmembrane region" description="Helical" evidence="7">
    <location>
        <begin position="269"/>
        <end position="286"/>
    </location>
</feature>
<dbReference type="PANTHER" id="PTHR42865">
    <property type="entry name" value="PROTON/GLUTAMATE-ASPARTATE SYMPORTER"/>
    <property type="match status" value="1"/>
</dbReference>
<evidence type="ECO:0000313" key="8">
    <source>
        <dbReference type="EMBL" id="TLD02061.1"/>
    </source>
</evidence>
<dbReference type="STRING" id="180332.GCA_000797495_00529"/>
<dbReference type="EMBL" id="QGQD01000023">
    <property type="protein sequence ID" value="TLD02061.1"/>
    <property type="molecule type" value="Genomic_DNA"/>
</dbReference>
<dbReference type="Gene3D" id="1.10.3860.10">
    <property type="entry name" value="Sodium:dicarboxylate symporter"/>
    <property type="match status" value="1"/>
</dbReference>
<evidence type="ECO:0000256" key="3">
    <source>
        <dbReference type="ARBA" id="ARBA00022475"/>
    </source>
</evidence>
<evidence type="ECO:0000256" key="4">
    <source>
        <dbReference type="ARBA" id="ARBA00022692"/>
    </source>
</evidence>
<feature type="transmembrane region" description="Helical" evidence="7">
    <location>
        <begin position="132"/>
        <end position="152"/>
    </location>
</feature>
<feature type="transmembrane region" description="Helical" evidence="7">
    <location>
        <begin position="472"/>
        <end position="493"/>
    </location>
</feature>
<dbReference type="Proteomes" id="UP000306509">
    <property type="component" value="Unassembled WGS sequence"/>
</dbReference>
<evidence type="ECO:0000256" key="1">
    <source>
        <dbReference type="ARBA" id="ARBA00004651"/>
    </source>
</evidence>
<dbReference type="GO" id="GO:0005886">
    <property type="term" value="C:plasma membrane"/>
    <property type="evidence" value="ECO:0007669"/>
    <property type="project" value="UniProtKB-SubCell"/>
</dbReference>
<dbReference type="RefSeq" id="WP_138001970.1">
    <property type="nucleotide sequence ID" value="NZ_CAUSDN010000037.1"/>
</dbReference>
<dbReference type="AlphaFoldDB" id="A0A4U8QAN3"/>
<keyword evidence="3" id="KW-1003">Cell membrane</keyword>
<evidence type="ECO:0000256" key="7">
    <source>
        <dbReference type="SAM" id="Phobius"/>
    </source>
</evidence>
<feature type="transmembrane region" description="Helical" evidence="7">
    <location>
        <begin position="412"/>
        <end position="437"/>
    </location>
</feature>
<dbReference type="PANTHER" id="PTHR42865:SF7">
    <property type="entry name" value="PROTON_GLUTAMATE-ASPARTATE SYMPORTER"/>
    <property type="match status" value="1"/>
</dbReference>
<protein>
    <submittedName>
        <fullName evidence="8">Aerobic C4-dicarboxylate transport protein</fullName>
    </submittedName>
</protein>
<name>A0A4U8QAN3_9FIRM</name>
<feature type="transmembrane region" description="Helical" evidence="7">
    <location>
        <begin position="208"/>
        <end position="230"/>
    </location>
</feature>
<evidence type="ECO:0000256" key="2">
    <source>
        <dbReference type="ARBA" id="ARBA00022448"/>
    </source>
</evidence>
<feature type="transmembrane region" description="Helical" evidence="7">
    <location>
        <begin position="307"/>
        <end position="328"/>
    </location>
</feature>